<evidence type="ECO:0000259" key="2">
    <source>
        <dbReference type="PROSITE" id="PS50110"/>
    </source>
</evidence>
<feature type="domain" description="Response regulatory" evidence="2">
    <location>
        <begin position="1"/>
        <end position="51"/>
    </location>
</feature>
<dbReference type="Proteomes" id="UP000297322">
    <property type="component" value="Unassembled WGS sequence"/>
</dbReference>
<name>A0A4Y9T4K1_PSEFL</name>
<dbReference type="EMBL" id="SPVI01000241">
    <property type="protein sequence ID" value="TFW34607.1"/>
    <property type="molecule type" value="Genomic_DNA"/>
</dbReference>
<dbReference type="InterPro" id="IPR001789">
    <property type="entry name" value="Sig_transdc_resp-reg_receiver"/>
</dbReference>
<dbReference type="SUPFAM" id="SSF52172">
    <property type="entry name" value="CheY-like"/>
    <property type="match status" value="1"/>
</dbReference>
<dbReference type="PROSITE" id="PS50110">
    <property type="entry name" value="RESPONSE_REGULATORY"/>
    <property type="match status" value="1"/>
</dbReference>
<sequence length="55" mass="6164">MRDRGFHIPVIFITGNPDAQRPISAGAMKPIAFFPKPFSTEKLLECIEMALSRCN</sequence>
<evidence type="ECO:0000313" key="3">
    <source>
        <dbReference type="EMBL" id="TFW34607.1"/>
    </source>
</evidence>
<gene>
    <name evidence="3" type="ORF">E4T65_29985</name>
</gene>
<dbReference type="GO" id="GO:0000160">
    <property type="term" value="P:phosphorelay signal transduction system"/>
    <property type="evidence" value="ECO:0007669"/>
    <property type="project" value="InterPro"/>
</dbReference>
<proteinExistence type="predicted"/>
<dbReference type="Gene3D" id="3.40.50.2300">
    <property type="match status" value="1"/>
</dbReference>
<accession>A0A4Y9T4K1</accession>
<comment type="caution">
    <text evidence="1">Lacks conserved residue(s) required for the propagation of feature annotation.</text>
</comment>
<reference evidence="3 4" key="1">
    <citation type="submission" date="2019-03" db="EMBL/GenBank/DDBJ databases">
        <title>Biocontrol and xenobiotic degradation properties of endophytic Pseudomonas fluorescens strain BRZ63.</title>
        <authorList>
            <person name="Chlebek D.A."/>
            <person name="Pinski A."/>
            <person name="Zur J.P."/>
            <person name="Michalska J."/>
            <person name="Hupert-Kocurek K.T."/>
        </authorList>
    </citation>
    <scope>NUCLEOTIDE SEQUENCE [LARGE SCALE GENOMIC DNA]</scope>
    <source>
        <strain evidence="3 4">BRZ63</strain>
    </source>
</reference>
<organism evidence="3 4">
    <name type="scientific">Pseudomonas fluorescens</name>
    <dbReference type="NCBI Taxonomy" id="294"/>
    <lineage>
        <taxon>Bacteria</taxon>
        <taxon>Pseudomonadati</taxon>
        <taxon>Pseudomonadota</taxon>
        <taxon>Gammaproteobacteria</taxon>
        <taxon>Pseudomonadales</taxon>
        <taxon>Pseudomonadaceae</taxon>
        <taxon>Pseudomonas</taxon>
    </lineage>
</organism>
<dbReference type="AlphaFoldDB" id="A0A4Y9T4K1"/>
<protein>
    <submittedName>
        <fullName evidence="3">Response regulator</fullName>
    </submittedName>
</protein>
<evidence type="ECO:0000313" key="4">
    <source>
        <dbReference type="Proteomes" id="UP000297322"/>
    </source>
</evidence>
<dbReference type="InterPro" id="IPR011006">
    <property type="entry name" value="CheY-like_superfamily"/>
</dbReference>
<comment type="caution">
    <text evidence="3">The sequence shown here is derived from an EMBL/GenBank/DDBJ whole genome shotgun (WGS) entry which is preliminary data.</text>
</comment>
<evidence type="ECO:0000256" key="1">
    <source>
        <dbReference type="PROSITE-ProRule" id="PRU00169"/>
    </source>
</evidence>